<reference evidence="1 2" key="1">
    <citation type="submission" date="2018-07" db="EMBL/GenBank/DDBJ databases">
        <title>Arthrobacter sp. nov., isolated from raw cow's milk with high bacterial count.</title>
        <authorList>
            <person name="Hahne J."/>
            <person name="Isele D."/>
            <person name="Lipski A."/>
        </authorList>
    </citation>
    <scope>NUCLEOTIDE SEQUENCE [LARGE SCALE GENOMIC DNA]</scope>
    <source>
        <strain evidence="1 2">JZ R-35</strain>
    </source>
</reference>
<dbReference type="RefSeq" id="WP_119424290.1">
    <property type="nucleotide sequence ID" value="NZ_QQXK01000010.1"/>
</dbReference>
<protein>
    <submittedName>
        <fullName evidence="1">Uncharacterized protein</fullName>
    </submittedName>
</protein>
<sequence length="59" mass="6693">MYKKCADATWDDQWSGEEPLDEELWAIVYSGADSPGEEALMDDDWLATAAAPFEYEDDE</sequence>
<comment type="caution">
    <text evidence="1">The sequence shown here is derived from an EMBL/GenBank/DDBJ whole genome shotgun (WGS) entry which is preliminary data.</text>
</comment>
<proteinExistence type="predicted"/>
<dbReference type="AlphaFoldDB" id="A0A399JDA5"/>
<accession>A0A399JDA5</accession>
<keyword evidence="2" id="KW-1185">Reference proteome</keyword>
<evidence type="ECO:0000313" key="1">
    <source>
        <dbReference type="EMBL" id="RII42547.1"/>
    </source>
</evidence>
<name>A0A399JDA5_9MICC</name>
<dbReference type="Proteomes" id="UP000265419">
    <property type="component" value="Unassembled WGS sequence"/>
</dbReference>
<dbReference type="EMBL" id="QQXK01000010">
    <property type="protein sequence ID" value="RII42547.1"/>
    <property type="molecule type" value="Genomic_DNA"/>
</dbReference>
<evidence type="ECO:0000313" key="2">
    <source>
        <dbReference type="Proteomes" id="UP000265419"/>
    </source>
</evidence>
<organism evidence="1 2">
    <name type="scientific">Galactobacter valiniphilus</name>
    <dbReference type="NCBI Taxonomy" id="2676122"/>
    <lineage>
        <taxon>Bacteria</taxon>
        <taxon>Bacillati</taxon>
        <taxon>Actinomycetota</taxon>
        <taxon>Actinomycetes</taxon>
        <taxon>Micrococcales</taxon>
        <taxon>Micrococcaceae</taxon>
        <taxon>Galactobacter</taxon>
    </lineage>
</organism>
<gene>
    <name evidence="1" type="ORF">DWB68_06245</name>
</gene>